<dbReference type="Proteomes" id="UP000325315">
    <property type="component" value="Unassembled WGS sequence"/>
</dbReference>
<keyword evidence="1 3" id="KW-0732">Signal</keyword>
<gene>
    <name evidence="5" type="ORF">EPI10_001152</name>
</gene>
<dbReference type="InterPro" id="IPR035513">
    <property type="entry name" value="Invertase/methylesterase_inhib"/>
</dbReference>
<dbReference type="Pfam" id="PF04043">
    <property type="entry name" value="PMEI"/>
    <property type="match status" value="1"/>
</dbReference>
<evidence type="ECO:0000256" key="2">
    <source>
        <dbReference type="ARBA" id="ARBA00038471"/>
    </source>
</evidence>
<evidence type="ECO:0000313" key="5">
    <source>
        <dbReference type="EMBL" id="KAA3466025.1"/>
    </source>
</evidence>
<dbReference type="SUPFAM" id="SSF101148">
    <property type="entry name" value="Plant invertase/pectin methylesterase inhibitor"/>
    <property type="match status" value="1"/>
</dbReference>
<reference evidence="6" key="1">
    <citation type="journal article" date="2019" name="Plant Biotechnol. J.">
        <title>Genome sequencing of the Australian wild diploid species Gossypium australe highlights disease resistance and delayed gland morphogenesis.</title>
        <authorList>
            <person name="Cai Y."/>
            <person name="Cai X."/>
            <person name="Wang Q."/>
            <person name="Wang P."/>
            <person name="Zhang Y."/>
            <person name="Cai C."/>
            <person name="Xu Y."/>
            <person name="Wang K."/>
            <person name="Zhou Z."/>
            <person name="Wang C."/>
            <person name="Geng S."/>
            <person name="Li B."/>
            <person name="Dong Q."/>
            <person name="Hou Y."/>
            <person name="Wang H."/>
            <person name="Ai P."/>
            <person name="Liu Z."/>
            <person name="Yi F."/>
            <person name="Sun M."/>
            <person name="An G."/>
            <person name="Cheng J."/>
            <person name="Zhang Y."/>
            <person name="Shi Q."/>
            <person name="Xie Y."/>
            <person name="Shi X."/>
            <person name="Chang Y."/>
            <person name="Huang F."/>
            <person name="Chen Y."/>
            <person name="Hong S."/>
            <person name="Mi L."/>
            <person name="Sun Q."/>
            <person name="Zhang L."/>
            <person name="Zhou B."/>
            <person name="Peng R."/>
            <person name="Zhang X."/>
            <person name="Liu F."/>
        </authorList>
    </citation>
    <scope>NUCLEOTIDE SEQUENCE [LARGE SCALE GENOMIC DNA]</scope>
    <source>
        <strain evidence="6">cv. PA1801</strain>
    </source>
</reference>
<proteinExistence type="inferred from homology"/>
<comment type="similarity">
    <text evidence="2">Belongs to the PMEI family.</text>
</comment>
<dbReference type="InterPro" id="IPR006501">
    <property type="entry name" value="Pectinesterase_inhib_dom"/>
</dbReference>
<accession>A0A5B6VA42</accession>
<dbReference type="OrthoDB" id="1430376at2759"/>
<dbReference type="InterPro" id="IPR026960">
    <property type="entry name" value="RVT-Znf"/>
</dbReference>
<feature type="chain" id="PRO_5022789865" evidence="3">
    <location>
        <begin position="29"/>
        <end position="487"/>
    </location>
</feature>
<dbReference type="FunFam" id="1.20.140.40:FF:000005">
    <property type="entry name" value="Pectin methylesterase inhibitor 1"/>
    <property type="match status" value="1"/>
</dbReference>
<evidence type="ECO:0000256" key="1">
    <source>
        <dbReference type="ARBA" id="ARBA00022729"/>
    </source>
</evidence>
<dbReference type="Pfam" id="PF13966">
    <property type="entry name" value="zf-RVT"/>
    <property type="match status" value="1"/>
</dbReference>
<evidence type="ECO:0000259" key="4">
    <source>
        <dbReference type="SMART" id="SM00856"/>
    </source>
</evidence>
<dbReference type="InterPro" id="IPR051955">
    <property type="entry name" value="PME_Inhibitor"/>
</dbReference>
<dbReference type="CDD" id="cd15798">
    <property type="entry name" value="PMEI-like_3"/>
    <property type="match status" value="1"/>
</dbReference>
<dbReference type="PANTHER" id="PTHR31080">
    <property type="entry name" value="PECTINESTERASE INHIBITOR-LIKE"/>
    <property type="match status" value="1"/>
</dbReference>
<organism evidence="5 6">
    <name type="scientific">Gossypium australe</name>
    <dbReference type="NCBI Taxonomy" id="47621"/>
    <lineage>
        <taxon>Eukaryota</taxon>
        <taxon>Viridiplantae</taxon>
        <taxon>Streptophyta</taxon>
        <taxon>Embryophyta</taxon>
        <taxon>Tracheophyta</taxon>
        <taxon>Spermatophyta</taxon>
        <taxon>Magnoliopsida</taxon>
        <taxon>eudicotyledons</taxon>
        <taxon>Gunneridae</taxon>
        <taxon>Pentapetalae</taxon>
        <taxon>rosids</taxon>
        <taxon>malvids</taxon>
        <taxon>Malvales</taxon>
        <taxon>Malvaceae</taxon>
        <taxon>Malvoideae</taxon>
        <taxon>Gossypium</taxon>
    </lineage>
</organism>
<dbReference type="SMART" id="SM00856">
    <property type="entry name" value="PMEI"/>
    <property type="match status" value="1"/>
</dbReference>
<dbReference type="GO" id="GO:0046910">
    <property type="term" value="F:pectinesterase inhibitor activity"/>
    <property type="evidence" value="ECO:0007669"/>
    <property type="project" value="UniProtKB-ARBA"/>
</dbReference>
<dbReference type="EMBL" id="SMMG02000007">
    <property type="protein sequence ID" value="KAA3466025.1"/>
    <property type="molecule type" value="Genomic_DNA"/>
</dbReference>
<name>A0A5B6VA42_9ROSI</name>
<evidence type="ECO:0000313" key="6">
    <source>
        <dbReference type="Proteomes" id="UP000325315"/>
    </source>
</evidence>
<evidence type="ECO:0000256" key="3">
    <source>
        <dbReference type="SAM" id="SignalP"/>
    </source>
</evidence>
<feature type="signal peptide" evidence="3">
    <location>
        <begin position="1"/>
        <end position="28"/>
    </location>
</feature>
<comment type="caution">
    <text evidence="5">The sequence shown here is derived from an EMBL/GenBank/DDBJ whole genome shotgun (WGS) entry which is preliminary data.</text>
</comment>
<feature type="domain" description="Pectinesterase inhibitor" evidence="4">
    <location>
        <begin position="39"/>
        <end position="199"/>
    </location>
</feature>
<sequence length="487" mass="55169">MNIKHPLSPLFLTFLFFYLHPIPTLCSADYDANTTTPSNATDFIRISCSATLYPDLCFASLYGYANAIQQDPARLARTAIGVSLSRARHMAAFVSNLSREADYGADPRASSALHDCFSNMGDAVDEIRGSLNEMRRLVNPGSESFRFQMGNVQTWMSAALTDEETCTDGFEDVGDGPMKTAVCERAANVKKFTSNALALVNSYAEKGTHKLPKDEGGLGFRNMAQFNLSLLAKQGWRLLLYPESLVAQVFKAKYFPDSNFLNSRLGNSCSYVWRSIWATKDTLKKGLMWRVGTGQGISINEDAWIPNYINVRLMSRFDNLQSDRVAELISSNNREWNRKLILNTFLAVVADLILRIPLATEPHEDFLAWSGEPSGEFSVRSSYKLLQNVDPTAYALQSNYRDFYRKLWRIDLPKKIKIFIWKYSWNYLATKVNMLIRRLAANSLCPRCGVAEETMNHLFRVCPVSKEVWRPLLDLDLSIFTQEEFAD</sequence>
<dbReference type="PANTHER" id="PTHR31080:SF64">
    <property type="entry name" value="PLANT INVERTASE_PECTIN METHYLESTERASE INHIBITOR SUPERFAMILY PROTEIN"/>
    <property type="match status" value="1"/>
</dbReference>
<dbReference type="NCBIfam" id="TIGR01614">
    <property type="entry name" value="PME_inhib"/>
    <property type="match status" value="1"/>
</dbReference>
<keyword evidence="6" id="KW-1185">Reference proteome</keyword>
<protein>
    <submittedName>
        <fullName evidence="5">21 kDa protein-like</fullName>
    </submittedName>
</protein>
<dbReference type="AlphaFoldDB" id="A0A5B6VA42"/>
<dbReference type="Gene3D" id="1.20.140.40">
    <property type="entry name" value="Invertase/pectin methylesterase inhibitor family protein"/>
    <property type="match status" value="1"/>
</dbReference>